<comment type="similarity">
    <text evidence="2 11 12">Belongs to the chorismate synthase family.</text>
</comment>
<dbReference type="PROSITE" id="PS00789">
    <property type="entry name" value="CHORISMATE_SYNTHASE_3"/>
    <property type="match status" value="1"/>
</dbReference>
<dbReference type="HAMAP" id="MF_00300">
    <property type="entry name" value="Chorismate_synth"/>
    <property type="match status" value="1"/>
</dbReference>
<dbReference type="InterPro" id="IPR035904">
    <property type="entry name" value="Chorismate_synth_AroC_sf"/>
</dbReference>
<evidence type="ECO:0000256" key="3">
    <source>
        <dbReference type="ARBA" id="ARBA00013036"/>
    </source>
</evidence>
<proteinExistence type="inferred from homology"/>
<dbReference type="GO" id="GO:0009073">
    <property type="term" value="P:aromatic amino acid family biosynthetic process"/>
    <property type="evidence" value="ECO:0007669"/>
    <property type="project" value="UniProtKB-KW"/>
</dbReference>
<dbReference type="EMBL" id="CP029289">
    <property type="protein sequence ID" value="AWR94847.1"/>
    <property type="molecule type" value="Genomic_DNA"/>
</dbReference>
<dbReference type="SUPFAM" id="SSF103263">
    <property type="entry name" value="Chorismate synthase, AroC"/>
    <property type="match status" value="1"/>
</dbReference>
<comment type="caution">
    <text evidence="11">Lacks conserved residue(s) required for the propagation of feature annotation.</text>
</comment>
<dbReference type="EC" id="4.2.3.5" evidence="3 11"/>
<evidence type="ECO:0000256" key="12">
    <source>
        <dbReference type="RuleBase" id="RU000605"/>
    </source>
</evidence>
<protein>
    <recommendedName>
        <fullName evidence="3 11">Chorismate synthase</fullName>
        <shortName evidence="11">CS</shortName>
        <ecNumber evidence="3 11">4.2.3.5</ecNumber>
    </recommendedName>
    <alternativeName>
        <fullName evidence="11">5-enolpyruvylshikimate-3-phosphate phospholyase</fullName>
    </alternativeName>
</protein>
<dbReference type="NCBIfam" id="TIGR00033">
    <property type="entry name" value="aroC"/>
    <property type="match status" value="1"/>
</dbReference>
<comment type="function">
    <text evidence="11">Catalyzes the anti-1,4-elimination of the C-3 phosphate and the C-6 proR hydrogen from 5-enolpyruvylshikimate-3-phosphate (EPSP) to yield chorismate, which is the branch point compound that serves as the starting substrate for the three terminal pathways of aromatic amino acid biosynthesis. This reaction introduces a second double bond into the aromatic ring system.</text>
</comment>
<evidence type="ECO:0000256" key="11">
    <source>
        <dbReference type="HAMAP-Rule" id="MF_00300"/>
    </source>
</evidence>
<dbReference type="GeneID" id="36832450"/>
<evidence type="ECO:0000256" key="6">
    <source>
        <dbReference type="ARBA" id="ARBA00022643"/>
    </source>
</evidence>
<dbReference type="GO" id="GO:0010181">
    <property type="term" value="F:FMN binding"/>
    <property type="evidence" value="ECO:0007669"/>
    <property type="project" value="TreeGrafter"/>
</dbReference>
<evidence type="ECO:0000256" key="7">
    <source>
        <dbReference type="ARBA" id="ARBA00022827"/>
    </source>
</evidence>
<comment type="pathway">
    <text evidence="1 11 12">Metabolic intermediate biosynthesis; chorismate biosynthesis; chorismate from D-erythrose 4-phosphate and phosphoenolpyruvate: step 7/7.</text>
</comment>
<dbReference type="GO" id="GO:0005829">
    <property type="term" value="C:cytosol"/>
    <property type="evidence" value="ECO:0007669"/>
    <property type="project" value="TreeGrafter"/>
</dbReference>
<dbReference type="UniPathway" id="UPA00053">
    <property type="reaction ID" value="UER00090"/>
</dbReference>
<dbReference type="PANTHER" id="PTHR21085">
    <property type="entry name" value="CHORISMATE SYNTHASE"/>
    <property type="match status" value="1"/>
</dbReference>
<dbReference type="PIRSF" id="PIRSF001456">
    <property type="entry name" value="Chorismate_synth"/>
    <property type="match status" value="1"/>
</dbReference>
<dbReference type="PANTHER" id="PTHR21085:SF0">
    <property type="entry name" value="CHORISMATE SYNTHASE"/>
    <property type="match status" value="1"/>
</dbReference>
<keyword evidence="14" id="KW-1185">Reference proteome</keyword>
<dbReference type="NCBIfam" id="NF003793">
    <property type="entry name" value="PRK05382.1"/>
    <property type="match status" value="1"/>
</dbReference>
<feature type="binding site" evidence="11">
    <location>
        <begin position="126"/>
        <end position="128"/>
    </location>
    <ligand>
        <name>FMN</name>
        <dbReference type="ChEBI" id="CHEBI:58210"/>
    </ligand>
</feature>
<name>A0A2U9IFM8_9CREN</name>
<gene>
    <name evidence="11" type="primary">aroC</name>
    <name evidence="13" type="ORF">DFR85_09800</name>
</gene>
<dbReference type="GO" id="GO:0009423">
    <property type="term" value="P:chorismate biosynthetic process"/>
    <property type="evidence" value="ECO:0007669"/>
    <property type="project" value="UniProtKB-UniRule"/>
</dbReference>
<dbReference type="GO" id="GO:0008652">
    <property type="term" value="P:amino acid biosynthetic process"/>
    <property type="evidence" value="ECO:0007669"/>
    <property type="project" value="UniProtKB-KW"/>
</dbReference>
<keyword evidence="4 11" id="KW-0028">Amino-acid biosynthesis</keyword>
<feature type="binding site" evidence="11">
    <location>
        <begin position="301"/>
        <end position="305"/>
    </location>
    <ligand>
        <name>FMN</name>
        <dbReference type="ChEBI" id="CHEBI:58210"/>
    </ligand>
</feature>
<evidence type="ECO:0000256" key="4">
    <source>
        <dbReference type="ARBA" id="ARBA00022605"/>
    </source>
</evidence>
<dbReference type="KEGG" id="abri:DFR85_09800"/>
<dbReference type="RefSeq" id="WP_110270728.1">
    <property type="nucleotide sequence ID" value="NZ_CP029289.2"/>
</dbReference>
<evidence type="ECO:0000313" key="14">
    <source>
        <dbReference type="Proteomes" id="UP000248044"/>
    </source>
</evidence>
<comment type="cofactor">
    <cofactor evidence="11 12">
        <name>FMNH2</name>
        <dbReference type="ChEBI" id="CHEBI:57618"/>
    </cofactor>
    <text evidence="11 12">Reduced FMN (FMNH(2)).</text>
</comment>
<feature type="binding site" evidence="11">
    <location>
        <position position="286"/>
    </location>
    <ligand>
        <name>FMN</name>
        <dbReference type="ChEBI" id="CHEBI:58210"/>
    </ligand>
</feature>
<comment type="catalytic activity">
    <reaction evidence="11 12">
        <text>5-O-(1-carboxyvinyl)-3-phosphoshikimate = chorismate + phosphate</text>
        <dbReference type="Rhea" id="RHEA:21020"/>
        <dbReference type="ChEBI" id="CHEBI:29748"/>
        <dbReference type="ChEBI" id="CHEBI:43474"/>
        <dbReference type="ChEBI" id="CHEBI:57701"/>
        <dbReference type="EC" id="4.2.3.5"/>
    </reaction>
</comment>
<feature type="binding site" evidence="11">
    <location>
        <position position="328"/>
    </location>
    <ligand>
        <name>FMN</name>
        <dbReference type="ChEBI" id="CHEBI:58210"/>
    </ligand>
</feature>
<evidence type="ECO:0000313" key="13">
    <source>
        <dbReference type="EMBL" id="AWR94847.1"/>
    </source>
</evidence>
<evidence type="ECO:0000256" key="10">
    <source>
        <dbReference type="ARBA" id="ARBA00023239"/>
    </source>
</evidence>
<organism evidence="13 14">
    <name type="scientific">Acidianus brierleyi</name>
    <dbReference type="NCBI Taxonomy" id="41673"/>
    <lineage>
        <taxon>Archaea</taxon>
        <taxon>Thermoproteota</taxon>
        <taxon>Thermoprotei</taxon>
        <taxon>Sulfolobales</taxon>
        <taxon>Sulfolobaceae</taxon>
        <taxon>Acidianus</taxon>
    </lineage>
</organism>
<dbReference type="InterPro" id="IPR000453">
    <property type="entry name" value="Chorismate_synth"/>
</dbReference>
<sequence>MPGNSFGNIFRITTFGESHGPAVGAVIDGVPAGLPLDKEDIQFELSFRRPGRFLVSGRREKDEPEILSGIFNGKTTGAPIAILVRNNDVISSLYEEIKYKPRPGHADLPYIMRYGYENWDYRGGGRSSARETVGRVAASAIAKKLLMFTNTIIAGHLKSLGNIELDTEVKFDDILCSKYSPVRASNKDIENKFIELVKKATTEGDSYGGIAEIFVENPPPGLGEPVFDKIKADLAKAIMSIPAAVGFEYGLGFKLAKMRGSEANDEIIIKNGKLGWKNNTSGGILGGITNGEPIILRCAFKPTSSIRIPQETIDLRTMNESKISVLGRHDPAVAIRGVSVVEAMTSLVLVDHAIRSGVIPSVKIDNKEAEIIQERWLRYKEACKPLEESQ</sequence>
<dbReference type="AlphaFoldDB" id="A0A2U9IFM8"/>
<dbReference type="OrthoDB" id="33049at2157"/>
<feature type="binding site" evidence="11">
    <location>
        <position position="48"/>
    </location>
    <ligand>
        <name>NADP(+)</name>
        <dbReference type="ChEBI" id="CHEBI:58349"/>
    </ligand>
</feature>
<evidence type="ECO:0000256" key="9">
    <source>
        <dbReference type="ARBA" id="ARBA00023141"/>
    </source>
</evidence>
<keyword evidence="5 11" id="KW-0285">Flavoprotein</keyword>
<dbReference type="CDD" id="cd07304">
    <property type="entry name" value="Chorismate_synthase"/>
    <property type="match status" value="1"/>
</dbReference>
<keyword evidence="8 11" id="KW-0521">NADP</keyword>
<evidence type="ECO:0000256" key="5">
    <source>
        <dbReference type="ARBA" id="ARBA00022630"/>
    </source>
</evidence>
<accession>A0A2U9IFM8</accession>
<keyword evidence="6 11" id="KW-0288">FMN</keyword>
<evidence type="ECO:0000256" key="1">
    <source>
        <dbReference type="ARBA" id="ARBA00005044"/>
    </source>
</evidence>
<dbReference type="Gene3D" id="3.60.150.10">
    <property type="entry name" value="Chorismate synthase AroC"/>
    <property type="match status" value="1"/>
</dbReference>
<keyword evidence="7 11" id="KW-0274">FAD</keyword>
<keyword evidence="10 11" id="KW-0456">Lyase</keyword>
<dbReference type="PROSITE" id="PS00787">
    <property type="entry name" value="CHORISMATE_SYNTHASE_1"/>
    <property type="match status" value="1"/>
</dbReference>
<dbReference type="Proteomes" id="UP000248044">
    <property type="component" value="Chromosome"/>
</dbReference>
<evidence type="ECO:0000256" key="2">
    <source>
        <dbReference type="ARBA" id="ARBA00008014"/>
    </source>
</evidence>
<dbReference type="Pfam" id="PF01264">
    <property type="entry name" value="Chorismate_synt"/>
    <property type="match status" value="1"/>
</dbReference>
<dbReference type="InterPro" id="IPR020541">
    <property type="entry name" value="Chorismate_synthase_CS"/>
</dbReference>
<dbReference type="FunFam" id="3.60.150.10:FF:000002">
    <property type="entry name" value="Chorismate synthase"/>
    <property type="match status" value="1"/>
</dbReference>
<evidence type="ECO:0000256" key="8">
    <source>
        <dbReference type="ARBA" id="ARBA00022857"/>
    </source>
</evidence>
<reference evidence="13 14" key="1">
    <citation type="submission" date="2018-05" db="EMBL/GenBank/DDBJ databases">
        <title>Complete Genome Sequences of Extremely Thermoacidophilic, Metal-Mobilizing Type-Strain Members of the Archaeal Family Sulfolobaceae: Acidianus brierleyi DSM-1651T, Acidianus sulfidivorans DSM-18786T, Metallosphaera hakonensis DSM-7519T, and Metallosphaera prunae DSM-10039T.</title>
        <authorList>
            <person name="Counts J.A."/>
            <person name="Kelly R.M."/>
        </authorList>
    </citation>
    <scope>NUCLEOTIDE SEQUENCE [LARGE SCALE GENOMIC DNA]</scope>
    <source>
        <strain evidence="13 14">DSM 1651</strain>
    </source>
</reference>
<dbReference type="GO" id="GO:0004107">
    <property type="term" value="F:chorismate synthase activity"/>
    <property type="evidence" value="ECO:0007669"/>
    <property type="project" value="UniProtKB-UniRule"/>
</dbReference>
<keyword evidence="9 11" id="KW-0057">Aromatic amino acid biosynthesis</keyword>